<dbReference type="AlphaFoldDB" id="A0A6I6E853"/>
<dbReference type="InterPro" id="IPR016181">
    <property type="entry name" value="Acyl_CoA_acyltransferase"/>
</dbReference>
<evidence type="ECO:0000313" key="3">
    <source>
        <dbReference type="Proteomes" id="UP000422989"/>
    </source>
</evidence>
<dbReference type="EMBL" id="CP032550">
    <property type="protein sequence ID" value="QGU28967.1"/>
    <property type="molecule type" value="Genomic_DNA"/>
</dbReference>
<feature type="domain" description="N-acetyltransferase" evidence="1">
    <location>
        <begin position="8"/>
        <end position="164"/>
    </location>
</feature>
<organism evidence="2 3">
    <name type="scientific">Microbacterium oryzae</name>
    <dbReference type="NCBI Taxonomy" id="743009"/>
    <lineage>
        <taxon>Bacteria</taxon>
        <taxon>Bacillati</taxon>
        <taxon>Actinomycetota</taxon>
        <taxon>Actinomycetes</taxon>
        <taxon>Micrococcales</taxon>
        <taxon>Microbacteriaceae</taxon>
        <taxon>Microbacterium</taxon>
    </lineage>
</organism>
<dbReference type="Gene3D" id="3.40.630.30">
    <property type="match status" value="1"/>
</dbReference>
<keyword evidence="2" id="KW-0808">Transferase</keyword>
<dbReference type="PANTHER" id="PTHR43441:SF10">
    <property type="entry name" value="ACETYLTRANSFERASE"/>
    <property type="match status" value="1"/>
</dbReference>
<dbReference type="GO" id="GO:1990189">
    <property type="term" value="F:protein N-terminal-serine acetyltransferase activity"/>
    <property type="evidence" value="ECO:0007669"/>
    <property type="project" value="TreeGrafter"/>
</dbReference>
<evidence type="ECO:0000313" key="2">
    <source>
        <dbReference type="EMBL" id="QGU28967.1"/>
    </source>
</evidence>
<dbReference type="OrthoDB" id="9795188at2"/>
<keyword evidence="3" id="KW-1185">Reference proteome</keyword>
<dbReference type="SUPFAM" id="SSF55729">
    <property type="entry name" value="Acyl-CoA N-acyltransferases (Nat)"/>
    <property type="match status" value="1"/>
</dbReference>
<dbReference type="InterPro" id="IPR051908">
    <property type="entry name" value="Ribosomal_N-acetyltransferase"/>
</dbReference>
<proteinExistence type="predicted"/>
<reference evidence="2 3" key="1">
    <citation type="submission" date="2018-09" db="EMBL/GenBank/DDBJ databases">
        <title>Whole genome sequencing of Microbacterium oryzae strain MB-10T.</title>
        <authorList>
            <person name="Das S.K."/>
        </authorList>
    </citation>
    <scope>NUCLEOTIDE SEQUENCE [LARGE SCALE GENOMIC DNA]</scope>
    <source>
        <strain evidence="2 3">MB-10</strain>
    </source>
</reference>
<name>A0A6I6E853_9MICO</name>
<sequence>MTLRTGRLVLTPPTEADIDAIHLACQDPEVQRWTTVPSPYTRQDAEQFVELTAERWQSGEELTWAIHDATGLVGMVGLHRIADGAAEIGYWVSAAARGRGYGAEAGCAVVDFALGPMRLERLEWHAVAGNVASARLARSLGFRFEGVRRQGTRTAGRREDAWLAGLVSGDDRSPVDWPVLAPLTSALPVMRRRARGGRALRAGAAAR</sequence>
<dbReference type="PROSITE" id="PS51186">
    <property type="entry name" value="GNAT"/>
    <property type="match status" value="1"/>
</dbReference>
<dbReference type="Proteomes" id="UP000422989">
    <property type="component" value="Chromosome"/>
</dbReference>
<accession>A0A6I6E853</accession>
<protein>
    <submittedName>
        <fullName evidence="2">N-acetyltransferase</fullName>
    </submittedName>
</protein>
<dbReference type="Pfam" id="PF13302">
    <property type="entry name" value="Acetyltransf_3"/>
    <property type="match status" value="1"/>
</dbReference>
<dbReference type="GO" id="GO:0005737">
    <property type="term" value="C:cytoplasm"/>
    <property type="evidence" value="ECO:0007669"/>
    <property type="project" value="TreeGrafter"/>
</dbReference>
<dbReference type="GO" id="GO:0008999">
    <property type="term" value="F:protein-N-terminal-alanine acetyltransferase activity"/>
    <property type="evidence" value="ECO:0007669"/>
    <property type="project" value="TreeGrafter"/>
</dbReference>
<dbReference type="KEGG" id="moj:D7D94_13345"/>
<dbReference type="PANTHER" id="PTHR43441">
    <property type="entry name" value="RIBOSOMAL-PROTEIN-SERINE ACETYLTRANSFERASE"/>
    <property type="match status" value="1"/>
</dbReference>
<evidence type="ECO:0000259" key="1">
    <source>
        <dbReference type="PROSITE" id="PS51186"/>
    </source>
</evidence>
<gene>
    <name evidence="2" type="ORF">D7D94_13345</name>
</gene>
<dbReference type="InterPro" id="IPR000182">
    <property type="entry name" value="GNAT_dom"/>
</dbReference>